<dbReference type="Gene3D" id="3.40.50.2000">
    <property type="entry name" value="Glycogen Phosphorylase B"/>
    <property type="match status" value="2"/>
</dbReference>
<dbReference type="InterPro" id="IPR001296">
    <property type="entry name" value="Glyco_trans_1"/>
</dbReference>
<organism evidence="4">
    <name type="scientific">freshwater metagenome</name>
    <dbReference type="NCBI Taxonomy" id="449393"/>
    <lineage>
        <taxon>unclassified sequences</taxon>
        <taxon>metagenomes</taxon>
        <taxon>ecological metagenomes</taxon>
    </lineage>
</organism>
<name>A0A6J6RU23_9ZZZZ</name>
<proteinExistence type="predicted"/>
<dbReference type="EMBL" id="CAEZYQ010000001">
    <property type="protein sequence ID" value="CAB4725828.1"/>
    <property type="molecule type" value="Genomic_DNA"/>
</dbReference>
<dbReference type="InterPro" id="IPR028098">
    <property type="entry name" value="Glyco_trans_4-like_N"/>
</dbReference>
<dbReference type="PANTHER" id="PTHR45947:SF3">
    <property type="entry name" value="SULFOQUINOVOSYL TRANSFERASE SQD2"/>
    <property type="match status" value="1"/>
</dbReference>
<dbReference type="Pfam" id="PF13439">
    <property type="entry name" value="Glyco_transf_4"/>
    <property type="match status" value="1"/>
</dbReference>
<accession>A0A6J6RU23</accession>
<reference evidence="4" key="1">
    <citation type="submission" date="2020-05" db="EMBL/GenBank/DDBJ databases">
        <authorList>
            <person name="Chiriac C."/>
            <person name="Salcher M."/>
            <person name="Ghai R."/>
            <person name="Kavagutti S V."/>
        </authorList>
    </citation>
    <scope>NUCLEOTIDE SEQUENCE</scope>
</reference>
<evidence type="ECO:0000313" key="4">
    <source>
        <dbReference type="EMBL" id="CAB4725828.1"/>
    </source>
</evidence>
<protein>
    <submittedName>
        <fullName evidence="4">Unannotated protein</fullName>
    </submittedName>
</protein>
<dbReference type="SUPFAM" id="SSF53756">
    <property type="entry name" value="UDP-Glycosyltransferase/glycogen phosphorylase"/>
    <property type="match status" value="1"/>
</dbReference>
<dbReference type="GO" id="GO:0016757">
    <property type="term" value="F:glycosyltransferase activity"/>
    <property type="evidence" value="ECO:0007669"/>
    <property type="project" value="InterPro"/>
</dbReference>
<gene>
    <name evidence="4" type="ORF">UFOPK2761_00147</name>
</gene>
<feature type="domain" description="Glycosyltransferase subfamily 4-like N-terminal" evidence="3">
    <location>
        <begin position="36"/>
        <end position="195"/>
    </location>
</feature>
<dbReference type="InterPro" id="IPR050194">
    <property type="entry name" value="Glycosyltransferase_grp1"/>
</dbReference>
<sequence length="399" mass="43561">MSAPTRARGSGRTPSTPEGSAPGRVTMVTARCQPEIGGIESHVAEVAARLARRGWDLEVLTTDRSGELARTERVAGYVVRRFRAFPARRDWYLAPGIFWSLLRHRRELVHVQGVHTLVPVVAMLACLLRRTPFVLTFHTGGSSSSFRHRARGTQFRLLAPLLRRARVLVGVSDHERVLFDEVLGEPGRVRLVRNGGTLPVVAVPDSDAGDAQEPVLVSIGRLERYKGHHRVIEALPHLLPHHPDVRVEVLGSGPYEQDLLALAEQLGVADRVAIHFVPPPDRAAMARRLARASVVCLISDYEAHPVAVMEALSLGRPVVVARTSGLTELVERGWAVGVEADAAPRVVAEALLAQLEDPVGPDPSELPTWETCVDGLEEVYAETLPSPRARAVLDVREPA</sequence>
<feature type="region of interest" description="Disordered" evidence="1">
    <location>
        <begin position="1"/>
        <end position="25"/>
    </location>
</feature>
<dbReference type="AlphaFoldDB" id="A0A6J6RU23"/>
<evidence type="ECO:0000256" key="1">
    <source>
        <dbReference type="SAM" id="MobiDB-lite"/>
    </source>
</evidence>
<evidence type="ECO:0000259" key="2">
    <source>
        <dbReference type="Pfam" id="PF00534"/>
    </source>
</evidence>
<dbReference type="CDD" id="cd03801">
    <property type="entry name" value="GT4_PimA-like"/>
    <property type="match status" value="1"/>
</dbReference>
<feature type="domain" description="Glycosyl transferase family 1" evidence="2">
    <location>
        <begin position="211"/>
        <end position="356"/>
    </location>
</feature>
<dbReference type="PANTHER" id="PTHR45947">
    <property type="entry name" value="SULFOQUINOVOSYL TRANSFERASE SQD2"/>
    <property type="match status" value="1"/>
</dbReference>
<dbReference type="Pfam" id="PF00534">
    <property type="entry name" value="Glycos_transf_1"/>
    <property type="match status" value="1"/>
</dbReference>
<evidence type="ECO:0000259" key="3">
    <source>
        <dbReference type="Pfam" id="PF13439"/>
    </source>
</evidence>